<keyword evidence="4" id="KW-0175">Coiled coil</keyword>
<evidence type="ECO:0000313" key="7">
    <source>
        <dbReference type="EMBL" id="OMJ89390.1"/>
    </source>
</evidence>
<gene>
    <name evidence="7" type="ORF">SteCoe_8493</name>
</gene>
<evidence type="ECO:0000256" key="2">
    <source>
        <dbReference type="ARBA" id="ARBA00022490"/>
    </source>
</evidence>
<organism evidence="7 8">
    <name type="scientific">Stentor coeruleus</name>
    <dbReference type="NCBI Taxonomy" id="5963"/>
    <lineage>
        <taxon>Eukaryota</taxon>
        <taxon>Sar</taxon>
        <taxon>Alveolata</taxon>
        <taxon>Ciliophora</taxon>
        <taxon>Postciliodesmatophora</taxon>
        <taxon>Heterotrichea</taxon>
        <taxon>Heterotrichida</taxon>
        <taxon>Stentoridae</taxon>
        <taxon>Stentor</taxon>
    </lineage>
</organism>
<proteinExistence type="predicted"/>
<accession>A0A1R2CKC3</accession>
<feature type="compositionally biased region" description="Acidic residues" evidence="5">
    <location>
        <begin position="336"/>
        <end position="346"/>
    </location>
</feature>
<dbReference type="SUPFAM" id="SSF143575">
    <property type="entry name" value="GAS2 domain-like"/>
    <property type="match status" value="1"/>
</dbReference>
<evidence type="ECO:0000256" key="3">
    <source>
        <dbReference type="ARBA" id="ARBA00023212"/>
    </source>
</evidence>
<protein>
    <recommendedName>
        <fullName evidence="6">GAR domain-containing protein</fullName>
    </recommendedName>
</protein>
<feature type="domain" description="GAR" evidence="6">
    <location>
        <begin position="859"/>
        <end position="929"/>
    </location>
</feature>
<dbReference type="InterPro" id="IPR036534">
    <property type="entry name" value="GAR_dom_sf"/>
</dbReference>
<evidence type="ECO:0000259" key="6">
    <source>
        <dbReference type="PROSITE" id="PS51460"/>
    </source>
</evidence>
<comment type="subcellular location">
    <subcellularLocation>
        <location evidence="1">Cytoplasm</location>
        <location evidence="1">Cytoskeleton</location>
    </subcellularLocation>
</comment>
<dbReference type="InterPro" id="IPR003108">
    <property type="entry name" value="GAR_dom"/>
</dbReference>
<feature type="compositionally biased region" description="Basic and acidic residues" evidence="5">
    <location>
        <begin position="217"/>
        <end position="227"/>
    </location>
</feature>
<sequence length="1015" mass="115514">MSSLSIELSEVFCHWQKDSSQINCRISLKSNIQVIKYHQQVLFHITNPLPTDQVHILIQEENIVLGSQTVTLEWMFGTNLNSDLDEWISIEVPSESIFLITKQQVQSADAKSLRIRLTGKLIKQENPSKSLDPDPILTPTFPNSSFVSSNQTSEGPLSYKIKVGSIDEPQEEFKRPVDHRKMPSEADSLEKEPFQVSDSIKNSSHLPEKNQIPNFKDPVEKLQKPEGKNSGVKSPYRSPRSKSPPARTEKLSPPSSPKELLIPKPAVEKKSPQPDQKSMKIPQTGEKPGQSSDALKKPSTQFTFSEATEGLTKNNEIVKPKDPNDSISVKSSELSSENENEKEEEIPEHVSRARPTKIKLSAESVNNPCGYLKNVVRVEFHLKTIMSILNRLKEEMGGAFIKLIEESTRRDSRSPTRSPSRKITNSGLRTPGMSRASVNNVSVISSFRVEEENVLELPGFVDVFLDRLSVKNADVLSTCIVGTLAKSTYGKVQTKEIDPTKDMINIQEKSRDMINDSMKATTKEYKQECDNFDVMIKRLKDEIASINHSIESTRKKSQLLVFEKSTYEKNLVGIKSEREEILKKYNATIDLDSIKQLRKANETLEKARIEMEEKLSAYAIQFKSTFEGSAALQNKYIEEKSSSLSEVKSLTSIIDNIERENHKLRSELQGLNGFVYVDEEQRRMLSNYQNNSRSHSQNLDSIRTQLTYLRSQKEDLSNDAYELQQKIEAETKRVKTSQNGWNKEIEMNNETISNLNKDFKKLKQGMNYIEDVYNKKLNVENALEVIISKSKHNQETKDQLISELSYFSDFVFSLSQTFLQQKRIFGKVKSIVSEKDMEVEAMRTAVHELKQNNPVYTSVPEDIIDQAVADYFNSRDDVLIVPFVREAYGVYMYGSKKVMVSIERGKLIVKVGGGFLPIEVFIDNYTDVELDKFENKTVEVSPKMKRFLGKWVGGLNPRQVSPEKMKEGLLKALEGKKFTQAFAVRDIKPVLVSKKVREDFLTPDRPETPIIEEDI</sequence>
<keyword evidence="2" id="KW-0963">Cytoplasm</keyword>
<dbReference type="Proteomes" id="UP000187209">
    <property type="component" value="Unassembled WGS sequence"/>
</dbReference>
<feature type="region of interest" description="Disordered" evidence="5">
    <location>
        <begin position="408"/>
        <end position="434"/>
    </location>
</feature>
<feature type="coiled-coil region" evidence="4">
    <location>
        <begin position="522"/>
        <end position="556"/>
    </location>
</feature>
<feature type="compositionally biased region" description="Basic and acidic residues" evidence="5">
    <location>
        <begin position="171"/>
        <end position="193"/>
    </location>
</feature>
<feature type="coiled-coil region" evidence="4">
    <location>
        <begin position="647"/>
        <end position="674"/>
    </location>
</feature>
<feature type="compositionally biased region" description="Low complexity" evidence="5">
    <location>
        <begin position="326"/>
        <end position="335"/>
    </location>
</feature>
<dbReference type="Gene3D" id="3.30.920.20">
    <property type="entry name" value="Gas2-like domain"/>
    <property type="match status" value="1"/>
</dbReference>
<feature type="compositionally biased region" description="Polar residues" evidence="5">
    <location>
        <begin position="140"/>
        <end position="155"/>
    </location>
</feature>
<feature type="coiled-coil region" evidence="4">
    <location>
        <begin position="594"/>
        <end position="621"/>
    </location>
</feature>
<evidence type="ECO:0000313" key="8">
    <source>
        <dbReference type="Proteomes" id="UP000187209"/>
    </source>
</evidence>
<name>A0A1R2CKC3_9CILI</name>
<evidence type="ECO:0000256" key="1">
    <source>
        <dbReference type="ARBA" id="ARBA00004245"/>
    </source>
</evidence>
<reference evidence="7 8" key="1">
    <citation type="submission" date="2016-11" db="EMBL/GenBank/DDBJ databases">
        <title>The macronuclear genome of Stentor coeruleus: a giant cell with tiny introns.</title>
        <authorList>
            <person name="Slabodnick M."/>
            <person name="Ruby J.G."/>
            <person name="Reiff S.B."/>
            <person name="Swart E.C."/>
            <person name="Gosai S."/>
            <person name="Prabakaran S."/>
            <person name="Witkowska E."/>
            <person name="Larue G.E."/>
            <person name="Fisher S."/>
            <person name="Freeman R.M."/>
            <person name="Gunawardena J."/>
            <person name="Chu W."/>
            <person name="Stover N.A."/>
            <person name="Gregory B.D."/>
            <person name="Nowacki M."/>
            <person name="Derisi J."/>
            <person name="Roy S.W."/>
            <person name="Marshall W.F."/>
            <person name="Sood P."/>
        </authorList>
    </citation>
    <scope>NUCLEOTIDE SEQUENCE [LARGE SCALE GENOMIC DNA]</scope>
    <source>
        <strain evidence="7">WM001</strain>
    </source>
</reference>
<dbReference type="GO" id="GO:0005856">
    <property type="term" value="C:cytoskeleton"/>
    <property type="evidence" value="ECO:0007669"/>
    <property type="project" value="UniProtKB-SubCell"/>
</dbReference>
<feature type="compositionally biased region" description="Polar residues" evidence="5">
    <location>
        <begin position="196"/>
        <end position="205"/>
    </location>
</feature>
<dbReference type="AlphaFoldDB" id="A0A1R2CKC3"/>
<dbReference type="OrthoDB" id="298720at2759"/>
<dbReference type="EMBL" id="MPUH01000127">
    <property type="protein sequence ID" value="OMJ89390.1"/>
    <property type="molecule type" value="Genomic_DNA"/>
</dbReference>
<keyword evidence="8" id="KW-1185">Reference proteome</keyword>
<evidence type="ECO:0000256" key="4">
    <source>
        <dbReference type="SAM" id="Coils"/>
    </source>
</evidence>
<feature type="compositionally biased region" description="Low complexity" evidence="5">
    <location>
        <begin position="233"/>
        <end position="245"/>
    </location>
</feature>
<feature type="region of interest" description="Disordered" evidence="5">
    <location>
        <begin position="125"/>
        <end position="353"/>
    </location>
</feature>
<feature type="compositionally biased region" description="Polar residues" evidence="5">
    <location>
        <begin position="289"/>
        <end position="315"/>
    </location>
</feature>
<dbReference type="GO" id="GO:0008017">
    <property type="term" value="F:microtubule binding"/>
    <property type="evidence" value="ECO:0007669"/>
    <property type="project" value="InterPro"/>
</dbReference>
<evidence type="ECO:0000256" key="5">
    <source>
        <dbReference type="SAM" id="MobiDB-lite"/>
    </source>
</evidence>
<comment type="caution">
    <text evidence="7">The sequence shown here is derived from an EMBL/GenBank/DDBJ whole genome shotgun (WGS) entry which is preliminary data.</text>
</comment>
<dbReference type="PROSITE" id="PS51460">
    <property type="entry name" value="GAR"/>
    <property type="match status" value="1"/>
</dbReference>
<keyword evidence="3" id="KW-0206">Cytoskeleton</keyword>